<evidence type="ECO:0000256" key="7">
    <source>
        <dbReference type="ARBA" id="ARBA00023140"/>
    </source>
</evidence>
<dbReference type="PANTHER" id="PTHR43149">
    <property type="entry name" value="ENOYL-COA HYDRATASE"/>
    <property type="match status" value="1"/>
</dbReference>
<keyword evidence="7" id="KW-0576">Peroxisome</keyword>
<evidence type="ECO:0000313" key="10">
    <source>
        <dbReference type="Proteomes" id="UP000644693"/>
    </source>
</evidence>
<dbReference type="Pfam" id="PF00378">
    <property type="entry name" value="ECH_1"/>
    <property type="match status" value="1"/>
</dbReference>
<dbReference type="SUPFAM" id="SSF52096">
    <property type="entry name" value="ClpP/crotonase"/>
    <property type="match status" value="1"/>
</dbReference>
<dbReference type="EMBL" id="BMYM01000001">
    <property type="protein sequence ID" value="GHD31168.1"/>
    <property type="molecule type" value="Genomic_DNA"/>
</dbReference>
<dbReference type="InterPro" id="IPR045002">
    <property type="entry name" value="Ech1-like"/>
</dbReference>
<dbReference type="FunFam" id="3.90.226.10:FF:000024">
    <property type="entry name" value="Delta3,5-delta2,4-dienoyl-CoA isomerase"/>
    <property type="match status" value="1"/>
</dbReference>
<comment type="caution">
    <text evidence="9">The sequence shown here is derived from an EMBL/GenBank/DDBJ whole genome shotgun (WGS) entry which is preliminary data.</text>
</comment>
<comment type="pathway">
    <text evidence="2">Lipid metabolism; fatty acid beta-oxidation.</text>
</comment>
<dbReference type="GO" id="GO:0005737">
    <property type="term" value="C:cytoplasm"/>
    <property type="evidence" value="ECO:0007669"/>
    <property type="project" value="UniProtKB-ARBA"/>
</dbReference>
<keyword evidence="10" id="KW-1185">Reference proteome</keyword>
<dbReference type="CDD" id="cd06558">
    <property type="entry name" value="crotonase-like"/>
    <property type="match status" value="1"/>
</dbReference>
<dbReference type="GO" id="GO:0006631">
    <property type="term" value="P:fatty acid metabolic process"/>
    <property type="evidence" value="ECO:0007669"/>
    <property type="project" value="UniProtKB-KW"/>
</dbReference>
<comment type="subcellular location">
    <subcellularLocation>
        <location evidence="1">Peroxisome</location>
    </subcellularLocation>
</comment>
<gene>
    <name evidence="9" type="ORF">GCM10007053_13950</name>
</gene>
<keyword evidence="4" id="KW-0276">Fatty acid metabolism</keyword>
<sequence length="286" mass="31434">MSATGNTQKNEQPVDGMLPEFETLAVSMDEHVATIALNRPDKANAMNPVMWRELQLAFEWADVEPKVRAVILSGNGKHFCAGLDLDMFSPEGVQSDDPARRAESFRQKVLVMQDNLTAIEKCRKPVLAAIHRTCIGGGVDLTTCCDMRYATQDAYFSVREIDIGMTADVGTLQRLPRLIPDGVARELAYTGRNMLAQEACSLGLVNQVFDDKEAMMAAVSAIAANIASKSPLAVRGTKEMILYTRDHSVREGLNYIATWNAGMMSAQDLQEGLTAQAEQRKANYEN</sequence>
<evidence type="ECO:0000256" key="6">
    <source>
        <dbReference type="ARBA" id="ARBA00023098"/>
    </source>
</evidence>
<dbReference type="Gene3D" id="3.90.226.10">
    <property type="entry name" value="2-enoyl-CoA Hydratase, Chain A, domain 1"/>
    <property type="match status" value="1"/>
</dbReference>
<evidence type="ECO:0000313" key="9">
    <source>
        <dbReference type="EMBL" id="GHD31168.1"/>
    </source>
</evidence>
<comment type="similarity">
    <text evidence="3">Belongs to the enoyl-CoA hydratase/isomerase family.</text>
</comment>
<organism evidence="9 10">
    <name type="scientific">Parahalioglobus pacificus</name>
    <dbReference type="NCBI Taxonomy" id="930806"/>
    <lineage>
        <taxon>Bacteria</taxon>
        <taxon>Pseudomonadati</taxon>
        <taxon>Pseudomonadota</taxon>
        <taxon>Gammaproteobacteria</taxon>
        <taxon>Cellvibrionales</taxon>
        <taxon>Halieaceae</taxon>
        <taxon>Parahalioglobus</taxon>
    </lineage>
</organism>
<evidence type="ECO:0000256" key="3">
    <source>
        <dbReference type="ARBA" id="ARBA00005254"/>
    </source>
</evidence>
<dbReference type="InterPro" id="IPR001753">
    <property type="entry name" value="Enoyl-CoA_hydra/iso"/>
</dbReference>
<name>A0A918XHP9_9GAMM</name>
<dbReference type="AlphaFoldDB" id="A0A918XHP9"/>
<evidence type="ECO:0000256" key="4">
    <source>
        <dbReference type="ARBA" id="ARBA00022832"/>
    </source>
</evidence>
<evidence type="ECO:0000256" key="8">
    <source>
        <dbReference type="ARBA" id="ARBA00023235"/>
    </source>
</evidence>
<dbReference type="InterPro" id="IPR029045">
    <property type="entry name" value="ClpP/crotonase-like_dom_sf"/>
</dbReference>
<evidence type="ECO:0000256" key="2">
    <source>
        <dbReference type="ARBA" id="ARBA00005005"/>
    </source>
</evidence>
<evidence type="ECO:0000256" key="1">
    <source>
        <dbReference type="ARBA" id="ARBA00004275"/>
    </source>
</evidence>
<accession>A0A918XHP9</accession>
<reference evidence="9" key="2">
    <citation type="submission" date="2020-09" db="EMBL/GenBank/DDBJ databases">
        <authorList>
            <person name="Sun Q."/>
            <person name="Kim S."/>
        </authorList>
    </citation>
    <scope>NUCLEOTIDE SEQUENCE</scope>
    <source>
        <strain evidence="9">KCTC 23430</strain>
    </source>
</reference>
<dbReference type="FunFam" id="1.10.12.10:FF:000004">
    <property type="entry name" value="Delta3,5-delta2,4-dienoyl-CoA isomerase"/>
    <property type="match status" value="1"/>
</dbReference>
<evidence type="ECO:0000256" key="5">
    <source>
        <dbReference type="ARBA" id="ARBA00022990"/>
    </source>
</evidence>
<keyword evidence="8" id="KW-0413">Isomerase</keyword>
<reference evidence="9" key="1">
    <citation type="journal article" date="2014" name="Int. J. Syst. Evol. Microbiol.">
        <title>Complete genome sequence of Corynebacterium casei LMG S-19264T (=DSM 44701T), isolated from a smear-ripened cheese.</title>
        <authorList>
            <consortium name="US DOE Joint Genome Institute (JGI-PGF)"/>
            <person name="Walter F."/>
            <person name="Albersmeier A."/>
            <person name="Kalinowski J."/>
            <person name="Ruckert C."/>
        </authorList>
    </citation>
    <scope>NUCLEOTIDE SEQUENCE</scope>
    <source>
        <strain evidence="9">KCTC 23430</strain>
    </source>
</reference>
<keyword evidence="5" id="KW-0007">Acetylation</keyword>
<keyword evidence="6" id="KW-0443">Lipid metabolism</keyword>
<dbReference type="GO" id="GO:0016853">
    <property type="term" value="F:isomerase activity"/>
    <property type="evidence" value="ECO:0007669"/>
    <property type="project" value="UniProtKB-KW"/>
</dbReference>
<dbReference type="Gene3D" id="1.10.12.10">
    <property type="entry name" value="Lyase 2-enoyl-coa Hydratase, Chain A, domain 2"/>
    <property type="match status" value="1"/>
</dbReference>
<dbReference type="Proteomes" id="UP000644693">
    <property type="component" value="Unassembled WGS sequence"/>
</dbReference>
<dbReference type="InterPro" id="IPR014748">
    <property type="entry name" value="Enoyl-CoA_hydra_C"/>
</dbReference>
<dbReference type="NCBIfam" id="NF004794">
    <property type="entry name" value="PRK06142.1"/>
    <property type="match status" value="1"/>
</dbReference>
<dbReference type="RefSeq" id="WP_229802622.1">
    <property type="nucleotide sequence ID" value="NZ_BMYM01000001.1"/>
</dbReference>
<proteinExistence type="inferred from homology"/>
<protein>
    <submittedName>
        <fullName evidence="9">Enoyl-CoA hydratase</fullName>
    </submittedName>
</protein>